<protein>
    <submittedName>
        <fullName evidence="1">Uncharacterized protein</fullName>
    </submittedName>
</protein>
<dbReference type="Proteomes" id="UP000712281">
    <property type="component" value="Unassembled WGS sequence"/>
</dbReference>
<evidence type="ECO:0000313" key="2">
    <source>
        <dbReference type="Proteomes" id="UP000712281"/>
    </source>
</evidence>
<comment type="caution">
    <text evidence="1">The sequence shown here is derived from an EMBL/GenBank/DDBJ whole genome shotgun (WGS) entry which is preliminary data.</text>
</comment>
<gene>
    <name evidence="1" type="ORF">F2Q68_00014080</name>
</gene>
<dbReference type="EMBL" id="QGKW02001940">
    <property type="protein sequence ID" value="KAF2559624.1"/>
    <property type="molecule type" value="Genomic_DNA"/>
</dbReference>
<accession>A0A8S9HQA9</accession>
<organism evidence="1 2">
    <name type="scientific">Brassica cretica</name>
    <name type="common">Mustard</name>
    <dbReference type="NCBI Taxonomy" id="69181"/>
    <lineage>
        <taxon>Eukaryota</taxon>
        <taxon>Viridiplantae</taxon>
        <taxon>Streptophyta</taxon>
        <taxon>Embryophyta</taxon>
        <taxon>Tracheophyta</taxon>
        <taxon>Spermatophyta</taxon>
        <taxon>Magnoliopsida</taxon>
        <taxon>eudicotyledons</taxon>
        <taxon>Gunneridae</taxon>
        <taxon>Pentapetalae</taxon>
        <taxon>rosids</taxon>
        <taxon>malvids</taxon>
        <taxon>Brassicales</taxon>
        <taxon>Brassicaceae</taxon>
        <taxon>Brassiceae</taxon>
        <taxon>Brassica</taxon>
    </lineage>
</organism>
<dbReference type="AlphaFoldDB" id="A0A8S9HQA9"/>
<evidence type="ECO:0000313" key="1">
    <source>
        <dbReference type="EMBL" id="KAF2559624.1"/>
    </source>
</evidence>
<name>A0A8S9HQA9_BRACR</name>
<proteinExistence type="predicted"/>
<reference evidence="1" key="1">
    <citation type="submission" date="2019-12" db="EMBL/GenBank/DDBJ databases">
        <title>Genome sequencing and annotation of Brassica cretica.</title>
        <authorList>
            <person name="Studholme D.J."/>
            <person name="Sarris P.F."/>
        </authorList>
    </citation>
    <scope>NUCLEOTIDE SEQUENCE</scope>
    <source>
        <strain evidence="1">PFS-001/15</strain>
        <tissue evidence="1">Leaf</tissue>
    </source>
</reference>
<sequence>MVLSMRPRTRTWEETHCYVDLAVELCFVCFVGTGARRWSFAAEKKEKELVGDLVETEVIPTWMVLIGEE</sequence>